<proteinExistence type="predicted"/>
<name>A0A0F9C6W7_9ZZZZ</name>
<sequence length="89" mass="10174">LKGLSYVLAKSYNALRNFELAEKYFSYCIKQEPKNLDLLFSAGLNALALGSSDNARHYLRIIGKHHGYHNPLFNQLDKTINSWEAEQNS</sequence>
<organism evidence="1">
    <name type="scientific">marine sediment metagenome</name>
    <dbReference type="NCBI Taxonomy" id="412755"/>
    <lineage>
        <taxon>unclassified sequences</taxon>
        <taxon>metagenomes</taxon>
        <taxon>ecological metagenomes</taxon>
    </lineage>
</organism>
<dbReference type="Gene3D" id="1.25.40.10">
    <property type="entry name" value="Tetratricopeptide repeat domain"/>
    <property type="match status" value="1"/>
</dbReference>
<dbReference type="AlphaFoldDB" id="A0A0F9C6W7"/>
<dbReference type="InterPro" id="IPR011990">
    <property type="entry name" value="TPR-like_helical_dom_sf"/>
</dbReference>
<comment type="caution">
    <text evidence="1">The sequence shown here is derived from an EMBL/GenBank/DDBJ whole genome shotgun (WGS) entry which is preliminary data.</text>
</comment>
<dbReference type="EMBL" id="LAZR01048250">
    <property type="protein sequence ID" value="KKK92351.1"/>
    <property type="molecule type" value="Genomic_DNA"/>
</dbReference>
<protein>
    <submittedName>
        <fullName evidence="1">Uncharacterized protein</fullName>
    </submittedName>
</protein>
<accession>A0A0F9C6W7</accession>
<dbReference type="SUPFAM" id="SSF48452">
    <property type="entry name" value="TPR-like"/>
    <property type="match status" value="1"/>
</dbReference>
<reference evidence="1" key="1">
    <citation type="journal article" date="2015" name="Nature">
        <title>Complex archaea that bridge the gap between prokaryotes and eukaryotes.</title>
        <authorList>
            <person name="Spang A."/>
            <person name="Saw J.H."/>
            <person name="Jorgensen S.L."/>
            <person name="Zaremba-Niedzwiedzka K."/>
            <person name="Martijn J."/>
            <person name="Lind A.E."/>
            <person name="van Eijk R."/>
            <person name="Schleper C."/>
            <person name="Guy L."/>
            <person name="Ettema T.J."/>
        </authorList>
    </citation>
    <scope>NUCLEOTIDE SEQUENCE</scope>
</reference>
<gene>
    <name evidence="1" type="ORF">LCGC14_2703790</name>
</gene>
<feature type="non-terminal residue" evidence="1">
    <location>
        <position position="1"/>
    </location>
</feature>
<evidence type="ECO:0000313" key="1">
    <source>
        <dbReference type="EMBL" id="KKK92351.1"/>
    </source>
</evidence>